<gene>
    <name evidence="2" type="ORF">F3Y22_tig00111276pilonHSYRG00009</name>
</gene>
<feature type="compositionally biased region" description="Polar residues" evidence="1">
    <location>
        <begin position="192"/>
        <end position="205"/>
    </location>
</feature>
<evidence type="ECO:0000313" key="2">
    <source>
        <dbReference type="EMBL" id="KAE8682016.1"/>
    </source>
</evidence>
<feature type="region of interest" description="Disordered" evidence="1">
    <location>
        <begin position="102"/>
        <end position="218"/>
    </location>
</feature>
<protein>
    <submittedName>
        <fullName evidence="2">Uncharacterized protein</fullName>
    </submittedName>
</protein>
<accession>A0A6A2YRQ1</accession>
<sequence length="231" mass="25242">MSAIEGKNSDEVLVVGVTFMKKGDLPVDQLEDIMEKEQVNPSQIRHQKRTSIDDITTSFNPINLDHIFEDVDLLSDWIQEKENALLNGEITGVLHVDTSDDEMNVDESQQQNMSPSSSSATPSQSGDRLDSGGLSPIDDDNDDDDSGGGGRDEIRSSKARIDRSEPKVPSTRKGKKHTSEGSSSGRRSRSSNLGQRDSSTSTQGPSHGKGHKNQVNKVLKIKVNDMKLLVI</sequence>
<keyword evidence="3" id="KW-1185">Reference proteome</keyword>
<reference evidence="2" key="1">
    <citation type="submission" date="2019-09" db="EMBL/GenBank/DDBJ databases">
        <title>Draft genome information of white flower Hibiscus syriacus.</title>
        <authorList>
            <person name="Kim Y.-M."/>
        </authorList>
    </citation>
    <scope>NUCLEOTIDE SEQUENCE [LARGE SCALE GENOMIC DNA]</scope>
    <source>
        <strain evidence="2">YM2019G1</strain>
    </source>
</reference>
<comment type="caution">
    <text evidence="2">The sequence shown here is derived from an EMBL/GenBank/DDBJ whole genome shotgun (WGS) entry which is preliminary data.</text>
</comment>
<feature type="compositionally biased region" description="Low complexity" evidence="1">
    <location>
        <begin position="108"/>
        <end position="125"/>
    </location>
</feature>
<name>A0A6A2YRQ1_HIBSY</name>
<dbReference type="EMBL" id="VEPZ02001292">
    <property type="protein sequence ID" value="KAE8682016.1"/>
    <property type="molecule type" value="Genomic_DNA"/>
</dbReference>
<dbReference type="AlphaFoldDB" id="A0A6A2YRQ1"/>
<feature type="compositionally biased region" description="Basic and acidic residues" evidence="1">
    <location>
        <begin position="150"/>
        <end position="166"/>
    </location>
</feature>
<feature type="compositionally biased region" description="Acidic residues" evidence="1">
    <location>
        <begin position="137"/>
        <end position="146"/>
    </location>
</feature>
<dbReference type="Proteomes" id="UP000436088">
    <property type="component" value="Unassembled WGS sequence"/>
</dbReference>
<proteinExistence type="predicted"/>
<evidence type="ECO:0000313" key="3">
    <source>
        <dbReference type="Proteomes" id="UP000436088"/>
    </source>
</evidence>
<organism evidence="2 3">
    <name type="scientific">Hibiscus syriacus</name>
    <name type="common">Rose of Sharon</name>
    <dbReference type="NCBI Taxonomy" id="106335"/>
    <lineage>
        <taxon>Eukaryota</taxon>
        <taxon>Viridiplantae</taxon>
        <taxon>Streptophyta</taxon>
        <taxon>Embryophyta</taxon>
        <taxon>Tracheophyta</taxon>
        <taxon>Spermatophyta</taxon>
        <taxon>Magnoliopsida</taxon>
        <taxon>eudicotyledons</taxon>
        <taxon>Gunneridae</taxon>
        <taxon>Pentapetalae</taxon>
        <taxon>rosids</taxon>
        <taxon>malvids</taxon>
        <taxon>Malvales</taxon>
        <taxon>Malvaceae</taxon>
        <taxon>Malvoideae</taxon>
        <taxon>Hibiscus</taxon>
    </lineage>
</organism>
<evidence type="ECO:0000256" key="1">
    <source>
        <dbReference type="SAM" id="MobiDB-lite"/>
    </source>
</evidence>